<name>A0A0G0T3J0_9BACT</name>
<evidence type="ECO:0000313" key="2">
    <source>
        <dbReference type="Proteomes" id="UP000034881"/>
    </source>
</evidence>
<accession>A0A0G0T3J0</accession>
<proteinExistence type="predicted"/>
<protein>
    <submittedName>
        <fullName evidence="1">Membrane protein</fullName>
    </submittedName>
</protein>
<comment type="caution">
    <text evidence="1">The sequence shown here is derived from an EMBL/GenBank/DDBJ whole genome shotgun (WGS) entry which is preliminary data.</text>
</comment>
<sequence length="121" mass="12602">MINLQIIIALVLNALALLLAAYIVPGFQVADFTTALLAAIVLGVVNTFIKPILSFITAPLTIVTLGLFVFVINAIILFIVSAIVKGVTIDGWLAAILGAIVLSVVSTALNAVFKDLGKIGK</sequence>
<dbReference type="Pfam" id="PF04020">
    <property type="entry name" value="Phage_holin_4_2"/>
    <property type="match status" value="1"/>
</dbReference>
<dbReference type="InterPro" id="IPR007165">
    <property type="entry name" value="Phage_holin_4_2"/>
</dbReference>
<dbReference type="PANTHER" id="PTHR37309:SF1">
    <property type="entry name" value="SLR0284 PROTEIN"/>
    <property type="match status" value="1"/>
</dbReference>
<organism evidence="1 2">
    <name type="scientific">Candidatus Daviesbacteria bacterium GW2011_GWC2_40_12</name>
    <dbReference type="NCBI Taxonomy" id="1618431"/>
    <lineage>
        <taxon>Bacteria</taxon>
        <taxon>Candidatus Daviesiibacteriota</taxon>
    </lineage>
</organism>
<dbReference type="EMBL" id="LBYB01000008">
    <property type="protein sequence ID" value="KKR41660.1"/>
    <property type="molecule type" value="Genomic_DNA"/>
</dbReference>
<dbReference type="AlphaFoldDB" id="A0A0G0T3J0"/>
<evidence type="ECO:0000313" key="1">
    <source>
        <dbReference type="EMBL" id="KKR41660.1"/>
    </source>
</evidence>
<reference evidence="1 2" key="1">
    <citation type="journal article" date="2015" name="Nature">
        <title>rRNA introns, odd ribosomes, and small enigmatic genomes across a large radiation of phyla.</title>
        <authorList>
            <person name="Brown C.T."/>
            <person name="Hug L.A."/>
            <person name="Thomas B.C."/>
            <person name="Sharon I."/>
            <person name="Castelle C.J."/>
            <person name="Singh A."/>
            <person name="Wilkins M.J."/>
            <person name="Williams K.H."/>
            <person name="Banfield J.F."/>
        </authorList>
    </citation>
    <scope>NUCLEOTIDE SEQUENCE [LARGE SCALE GENOMIC DNA]</scope>
</reference>
<dbReference type="Proteomes" id="UP000034881">
    <property type="component" value="Unassembled WGS sequence"/>
</dbReference>
<dbReference type="PANTHER" id="PTHR37309">
    <property type="entry name" value="SLR0284 PROTEIN"/>
    <property type="match status" value="1"/>
</dbReference>
<gene>
    <name evidence="1" type="ORF">UT77_C0008G0032</name>
</gene>